<dbReference type="InterPro" id="IPR007159">
    <property type="entry name" value="SpoVT-AbrB_dom"/>
</dbReference>
<protein>
    <recommendedName>
        <fullName evidence="1">SpoVT-AbrB domain-containing protein</fullName>
    </recommendedName>
</protein>
<proteinExistence type="predicted"/>
<organism evidence="2">
    <name type="scientific">uncultured Thermoleophilia bacterium</name>
    <dbReference type="NCBI Taxonomy" id="1497501"/>
    <lineage>
        <taxon>Bacteria</taxon>
        <taxon>Bacillati</taxon>
        <taxon>Actinomycetota</taxon>
        <taxon>Thermoleophilia</taxon>
        <taxon>environmental samples</taxon>
    </lineage>
</organism>
<evidence type="ECO:0000313" key="2">
    <source>
        <dbReference type="EMBL" id="CAA9517740.1"/>
    </source>
</evidence>
<reference evidence="2" key="1">
    <citation type="submission" date="2020-02" db="EMBL/GenBank/DDBJ databases">
        <authorList>
            <person name="Meier V. D."/>
        </authorList>
    </citation>
    <scope>NUCLEOTIDE SEQUENCE</scope>
    <source>
        <strain evidence="2">AVDCRST_MAG79</strain>
    </source>
</reference>
<gene>
    <name evidence="2" type="ORF">AVDCRST_MAG79-11</name>
</gene>
<evidence type="ECO:0000259" key="1">
    <source>
        <dbReference type="SMART" id="SM00966"/>
    </source>
</evidence>
<name>A0A6J4T9W2_9ACTN</name>
<dbReference type="EMBL" id="CADCWC010000002">
    <property type="protein sequence ID" value="CAA9517740.1"/>
    <property type="molecule type" value="Genomic_DNA"/>
</dbReference>
<feature type="domain" description="SpoVT-AbrB" evidence="1">
    <location>
        <begin position="13"/>
        <end position="59"/>
    </location>
</feature>
<accession>A0A6J4T9W2</accession>
<dbReference type="SMART" id="SM00966">
    <property type="entry name" value="SpoVT_AbrB"/>
    <property type="match status" value="1"/>
</dbReference>
<dbReference type="AlphaFoldDB" id="A0A6J4T9W2"/>
<sequence>MATSSRKRVNGQTRVSDKNQVTLAVQALRDAGIAPGDELRVEASGPGTIVLTRVPSEAELDLAVVEATAGALDGVYAPGYLDELRRNDRGPDW</sequence>
<dbReference type="GO" id="GO:0003677">
    <property type="term" value="F:DNA binding"/>
    <property type="evidence" value="ECO:0007669"/>
    <property type="project" value="InterPro"/>
</dbReference>